<dbReference type="Gene3D" id="3.30.565.10">
    <property type="entry name" value="Histidine kinase-like ATPase, C-terminal domain"/>
    <property type="match status" value="1"/>
</dbReference>
<protein>
    <recommendedName>
        <fullName evidence="2">histidine kinase</fullName>
        <ecNumber evidence="2">2.7.13.3</ecNumber>
    </recommendedName>
</protein>
<dbReference type="Gene3D" id="3.40.50.2300">
    <property type="match status" value="1"/>
</dbReference>
<feature type="region of interest" description="Disordered" evidence="7">
    <location>
        <begin position="118"/>
        <end position="181"/>
    </location>
</feature>
<proteinExistence type="predicted"/>
<comment type="caution">
    <text evidence="11">The sequence shown here is derived from an EMBL/GenBank/DDBJ whole genome shotgun (WGS) entry which is preliminary data.</text>
</comment>
<dbReference type="PROSITE" id="PS50109">
    <property type="entry name" value="HIS_KIN"/>
    <property type="match status" value="1"/>
</dbReference>
<dbReference type="CDD" id="cd16922">
    <property type="entry name" value="HATPase_EvgS-ArcB-TorS-like"/>
    <property type="match status" value="1"/>
</dbReference>
<feature type="region of interest" description="Disordered" evidence="7">
    <location>
        <begin position="1023"/>
        <end position="1056"/>
    </location>
</feature>
<feature type="modified residue" description="4-aspartylphosphate" evidence="6">
    <location>
        <position position="1750"/>
    </location>
</feature>
<accession>A0A8H7E4F8</accession>
<feature type="region of interest" description="Disordered" evidence="7">
    <location>
        <begin position="254"/>
        <end position="284"/>
    </location>
</feature>
<dbReference type="PANTHER" id="PTHR43047:SF74">
    <property type="entry name" value="HISTIDINE KINASE-RELATED"/>
    <property type="match status" value="1"/>
</dbReference>
<dbReference type="Pfam" id="PF00072">
    <property type="entry name" value="Response_reg"/>
    <property type="match status" value="1"/>
</dbReference>
<dbReference type="CDD" id="cd00082">
    <property type="entry name" value="HisKA"/>
    <property type="match status" value="1"/>
</dbReference>
<dbReference type="SUPFAM" id="SSF55874">
    <property type="entry name" value="ATPase domain of HSP90 chaperone/DNA topoisomerase II/histidine kinase"/>
    <property type="match status" value="1"/>
</dbReference>
<dbReference type="PROSITE" id="PS50110">
    <property type="entry name" value="RESPONSE_REGULATORY"/>
    <property type="match status" value="1"/>
</dbReference>
<evidence type="ECO:0000256" key="4">
    <source>
        <dbReference type="ARBA" id="ARBA00022679"/>
    </source>
</evidence>
<feature type="domain" description="PAC" evidence="10">
    <location>
        <begin position="1083"/>
        <end position="1137"/>
    </location>
</feature>
<evidence type="ECO:0000259" key="9">
    <source>
        <dbReference type="PROSITE" id="PS50110"/>
    </source>
</evidence>
<dbReference type="Pfam" id="PF02518">
    <property type="entry name" value="HATPase_c"/>
    <property type="match status" value="1"/>
</dbReference>
<dbReference type="GO" id="GO:0005886">
    <property type="term" value="C:plasma membrane"/>
    <property type="evidence" value="ECO:0007669"/>
    <property type="project" value="TreeGrafter"/>
</dbReference>
<feature type="compositionally biased region" description="Polar residues" evidence="7">
    <location>
        <begin position="150"/>
        <end position="167"/>
    </location>
</feature>
<dbReference type="Pfam" id="PF00512">
    <property type="entry name" value="HisKA"/>
    <property type="match status" value="1"/>
</dbReference>
<dbReference type="InterPro" id="IPR036890">
    <property type="entry name" value="HATPase_C_sf"/>
</dbReference>
<dbReference type="Gene3D" id="1.10.287.130">
    <property type="match status" value="1"/>
</dbReference>
<evidence type="ECO:0000256" key="6">
    <source>
        <dbReference type="PROSITE-ProRule" id="PRU00169"/>
    </source>
</evidence>
<feature type="compositionally biased region" description="Basic and acidic residues" evidence="7">
    <location>
        <begin position="30"/>
        <end position="49"/>
    </location>
</feature>
<dbReference type="PANTHER" id="PTHR43047">
    <property type="entry name" value="TWO-COMPONENT HISTIDINE PROTEIN KINASE"/>
    <property type="match status" value="1"/>
</dbReference>
<keyword evidence="3 6" id="KW-0597">Phosphoprotein</keyword>
<dbReference type="EMBL" id="JAACFV010000033">
    <property type="protein sequence ID" value="KAF7510144.1"/>
    <property type="molecule type" value="Genomic_DNA"/>
</dbReference>
<keyword evidence="5" id="KW-0418">Kinase</keyword>
<feature type="compositionally biased region" description="Low complexity" evidence="7">
    <location>
        <begin position="8"/>
        <end position="19"/>
    </location>
</feature>
<dbReference type="SMART" id="SM00388">
    <property type="entry name" value="HisKA"/>
    <property type="match status" value="1"/>
</dbReference>
<dbReference type="InterPro" id="IPR036097">
    <property type="entry name" value="HisK_dim/P_sf"/>
</dbReference>
<evidence type="ECO:0000256" key="5">
    <source>
        <dbReference type="ARBA" id="ARBA00022777"/>
    </source>
</evidence>
<evidence type="ECO:0000313" key="11">
    <source>
        <dbReference type="EMBL" id="KAF7510144.1"/>
    </source>
</evidence>
<feature type="domain" description="Response regulatory" evidence="9">
    <location>
        <begin position="1698"/>
        <end position="1820"/>
    </location>
</feature>
<organism evidence="11 12">
    <name type="scientific">Endocarpon pusillum</name>
    <dbReference type="NCBI Taxonomy" id="364733"/>
    <lineage>
        <taxon>Eukaryota</taxon>
        <taxon>Fungi</taxon>
        <taxon>Dikarya</taxon>
        <taxon>Ascomycota</taxon>
        <taxon>Pezizomycotina</taxon>
        <taxon>Eurotiomycetes</taxon>
        <taxon>Chaetothyriomycetidae</taxon>
        <taxon>Verrucariales</taxon>
        <taxon>Verrucariaceae</taxon>
        <taxon>Endocarpon</taxon>
    </lineage>
</organism>
<dbReference type="InterPro" id="IPR035965">
    <property type="entry name" value="PAS-like_dom_sf"/>
</dbReference>
<sequence>MPADHSQPETTEQTTEQAQGVLRGNTIEGLQKRMEDALADQQKKRDHMSTSEPPFLPGSIAVRRTVSEHPNSSGESVQAVATGSTESVGTVKGANVATPGAVRTPSYPFPRMALRLPRGQSQLSGPRHKPFTLLSPTNVPQPGDIRSTPADLSSSEPGTPLNRQDFQSGPKDDEIPDDPDYPLPDLYDLVLLLNAEPGLDAWWTSVTEILAEAYGAERASLAVPGDMTDLENVPWGQKASFNLFGLDHSESSLLESTVGSEHAGGREQDQLPSKRAEDTQSGTHLKLQLRADLKRPLLQSRHSIAGVTPDSMAKTSQQRPPGPVRAISGRNEIAALEAHRAVEDILPHSDTITEEPAMAADSTAYSSESASQSTKAVVYEALRALESEQDPLIVRTGVTALFGKRRPVVMTRSFADSPVSPGLSKSPERQMGNDNSIRQSQHRNRTQPQKASEVGTSRLLTLEKPNLLRRYEESEQPEPSPWSQSPHPSPAARADPSESPFFTHSAHVDETAFNSEPTAYDYSVNQPVVAIGTDCSKSLIHIPLIQPVPSRRPLSSNLRFPTAIISLLSSITPYPPSLRHSLAALLPHLASSYSLAQQFTSLEAQIHVRSPTRYSRGLGLGGTFSDESSELELVAELSGQIARVPREELRRSAHGGLRSPSERSTISKSSPVGTPVLESASTGFTPGLPPTPGRTGAEMVDSYFSSKRTKPVGQLQHLPRTPGPIGAPKPRQSSAEESFGKTKKQKPAGTAQQYARIKSPVSKRAGPSNPSSPRQEAVLELLDGEPLHLEPTAVEAHDPGSLRHLSITSYSTNLPRDPGDRSLPDSVSQLLLNSVPLQLFLAKPKTGELIWTNSKFDAFRTQAQPHGVRTKDPWQNIHDADRQSLVRGWNQVLRTGAQMTQHIRVKRFSNDSDYRWFIFRANPLLAHTGQLIYWIGSFLDVHEQHVAETKAAEERDTLLRNAKYQALANSIPQILFEAVENVGIVSANEQWQTFSGQSLEEALNLGFTKHVHRDDLEKCGIISASQGNDGTRESTSGSSGVSDKTIMQERRDPRSPADALSLTSLVLKGIVTVEQDENGRISYSTEIRLRSRGGEFRWFLVRLVKVESDLLNGGRASWYGTCTDINDRRALEKELNRVNQRMQLEMESKTKFFANMSHEIRTPLNGILGSIPWLVESSLEPDQRRTLDTIQNSSNNLRELVDNILDVTKVEAGKMRLTFKWFHIRTLLEEIIDTIAPRAIDKGLQLNYTVDMNVPSTVKGDPFRIRQMLINLMGNAVKFTDLGEVYTRCYVKEPAEGQAVQPNIAYIAFEVIDTGRGFSQTEFQWLFKQFGQIVGSSNHDAGSGLGLFLSKQLVELHGGQMSATSEVNQGSTFSFFVQVEIPSGDSPGSPSATRPGSQRASLSETARTSSNPGLESRLPPRQGIIQSPGLSKYVTSPETQSPAPASSGSSDPSIHSFSGHQTDRSSVSSLLPTPEYAKGEASGWRQNSRLSERQALSDSAIEAFPATRRSRSIDNGKSFPTKSLSAIHPTTYSIVVICPAQYARAAVKQHIEQVVPYQIAVNVTTLSAIQEFLDLLNGATTPVFTHVVLDLPISHDLMLFMRQMLTFNATIIPILVIITDHYQKRDIADEYSALTKAGRVAYMVHKPVKPSVFALIFDPAQQRNLSKDRNRDIAQSVTETFKNVADRVKSTFSGKGYRILLVEDSEVNRNVILRYLKKVEVASETATNGQECLDMVFSKQPGYYSLILCDIQMPIKNGYDTCRELRQWEASHNLASTPVMALTANAMPEERAAAARAGFSDYLTKPVDFNTLGTMMMTLLDPKKPHVFLRDRRDRAGS</sequence>
<dbReference type="SMART" id="SM00086">
    <property type="entry name" value="PAC"/>
    <property type="match status" value="2"/>
</dbReference>
<feature type="region of interest" description="Disordered" evidence="7">
    <location>
        <begin position="1"/>
        <end position="92"/>
    </location>
</feature>
<evidence type="ECO:0000259" key="10">
    <source>
        <dbReference type="PROSITE" id="PS50113"/>
    </source>
</evidence>
<dbReference type="InterPro" id="IPR011006">
    <property type="entry name" value="CheY-like_superfamily"/>
</dbReference>
<dbReference type="FunFam" id="3.30.565.10:FF:000010">
    <property type="entry name" value="Sensor histidine kinase RcsC"/>
    <property type="match status" value="1"/>
</dbReference>
<name>A0A8H7E4F8_9EURO</name>
<dbReference type="Gene3D" id="3.30.450.20">
    <property type="entry name" value="PAS domain"/>
    <property type="match status" value="2"/>
</dbReference>
<comment type="catalytic activity">
    <reaction evidence="1">
        <text>ATP + protein L-histidine = ADP + protein N-phospho-L-histidine.</text>
        <dbReference type="EC" id="2.7.13.3"/>
    </reaction>
</comment>
<dbReference type="PRINTS" id="PR00344">
    <property type="entry name" value="BCTRLSENSOR"/>
</dbReference>
<dbReference type="InterPro" id="IPR013656">
    <property type="entry name" value="PAS_4"/>
</dbReference>
<dbReference type="InterPro" id="IPR000700">
    <property type="entry name" value="PAS-assoc_C"/>
</dbReference>
<dbReference type="EC" id="2.7.13.3" evidence="2"/>
<reference evidence="11" key="1">
    <citation type="submission" date="2020-02" db="EMBL/GenBank/DDBJ databases">
        <authorList>
            <person name="Palmer J.M."/>
        </authorList>
    </citation>
    <scope>NUCLEOTIDE SEQUENCE</scope>
    <source>
        <strain evidence="11">EPUS1.4</strain>
        <tissue evidence="11">Thallus</tissue>
    </source>
</reference>
<gene>
    <name evidence="11" type="ORF">GJ744_007043</name>
</gene>
<feature type="compositionally biased region" description="Basic and acidic residues" evidence="7">
    <location>
        <begin position="1046"/>
        <end position="1055"/>
    </location>
</feature>
<feature type="region of interest" description="Disordered" evidence="7">
    <location>
        <begin position="1384"/>
        <end position="1491"/>
    </location>
</feature>
<dbReference type="SMART" id="SM00387">
    <property type="entry name" value="HATPase_c"/>
    <property type="match status" value="1"/>
</dbReference>
<dbReference type="InterPro" id="IPR005467">
    <property type="entry name" value="His_kinase_dom"/>
</dbReference>
<dbReference type="InterPro" id="IPR003661">
    <property type="entry name" value="HisK_dim/P_dom"/>
</dbReference>
<evidence type="ECO:0000259" key="8">
    <source>
        <dbReference type="PROSITE" id="PS50109"/>
    </source>
</evidence>
<dbReference type="SUPFAM" id="SSF55785">
    <property type="entry name" value="PYP-like sensor domain (PAS domain)"/>
    <property type="match status" value="2"/>
</dbReference>
<dbReference type="SUPFAM" id="SSF47384">
    <property type="entry name" value="Homodimeric domain of signal transducing histidine kinase"/>
    <property type="match status" value="1"/>
</dbReference>
<dbReference type="InterPro" id="IPR001789">
    <property type="entry name" value="Sig_transdc_resp-reg_receiver"/>
</dbReference>
<keyword evidence="4" id="KW-0808">Transferase</keyword>
<dbReference type="InterPro" id="IPR001610">
    <property type="entry name" value="PAC"/>
</dbReference>
<dbReference type="InterPro" id="IPR004358">
    <property type="entry name" value="Sig_transdc_His_kin-like_C"/>
</dbReference>
<dbReference type="InterPro" id="IPR003594">
    <property type="entry name" value="HATPase_dom"/>
</dbReference>
<dbReference type="Proteomes" id="UP000606974">
    <property type="component" value="Unassembled WGS sequence"/>
</dbReference>
<keyword evidence="12" id="KW-1185">Reference proteome</keyword>
<dbReference type="InterPro" id="IPR000014">
    <property type="entry name" value="PAS"/>
</dbReference>
<dbReference type="GO" id="GO:0009927">
    <property type="term" value="F:histidine phosphotransfer kinase activity"/>
    <property type="evidence" value="ECO:0007669"/>
    <property type="project" value="TreeGrafter"/>
</dbReference>
<dbReference type="OrthoDB" id="303614at2759"/>
<feature type="compositionally biased region" description="Polar residues" evidence="7">
    <location>
        <begin position="1023"/>
        <end position="1042"/>
    </location>
</feature>
<evidence type="ECO:0000313" key="12">
    <source>
        <dbReference type="Proteomes" id="UP000606974"/>
    </source>
</evidence>
<feature type="compositionally biased region" description="Polar residues" evidence="7">
    <location>
        <begin position="662"/>
        <end position="672"/>
    </location>
</feature>
<feature type="compositionally biased region" description="Polar residues" evidence="7">
    <location>
        <begin position="446"/>
        <end position="459"/>
    </location>
</feature>
<feature type="domain" description="PAC" evidence="10">
    <location>
        <begin position="899"/>
        <end position="953"/>
    </location>
</feature>
<feature type="domain" description="Histidine kinase" evidence="8">
    <location>
        <begin position="1155"/>
        <end position="1381"/>
    </location>
</feature>
<feature type="compositionally biased region" description="Polar residues" evidence="7">
    <location>
        <begin position="1386"/>
        <end position="1413"/>
    </location>
</feature>
<dbReference type="GO" id="GO:0000155">
    <property type="term" value="F:phosphorelay sensor kinase activity"/>
    <property type="evidence" value="ECO:0007669"/>
    <property type="project" value="InterPro"/>
</dbReference>
<feature type="compositionally biased region" description="Basic and acidic residues" evidence="7">
    <location>
        <begin position="263"/>
        <end position="278"/>
    </location>
</feature>
<feature type="compositionally biased region" description="Polar residues" evidence="7">
    <location>
        <begin position="68"/>
        <end position="88"/>
    </location>
</feature>
<evidence type="ECO:0000256" key="2">
    <source>
        <dbReference type="ARBA" id="ARBA00012438"/>
    </source>
</evidence>
<feature type="region of interest" description="Disordered" evidence="7">
    <location>
        <begin position="301"/>
        <end position="324"/>
    </location>
</feature>
<feature type="compositionally biased region" description="Polar residues" evidence="7">
    <location>
        <begin position="1424"/>
        <end position="1440"/>
    </location>
</feature>
<dbReference type="CDD" id="cd00130">
    <property type="entry name" value="PAS"/>
    <property type="match status" value="1"/>
</dbReference>
<feature type="region of interest" description="Disordered" evidence="7">
    <location>
        <begin position="413"/>
        <end position="502"/>
    </location>
</feature>
<evidence type="ECO:0000256" key="1">
    <source>
        <dbReference type="ARBA" id="ARBA00000085"/>
    </source>
</evidence>
<dbReference type="SMART" id="SM00448">
    <property type="entry name" value="REC"/>
    <property type="match status" value="1"/>
</dbReference>
<feature type="region of interest" description="Disordered" evidence="7">
    <location>
        <begin position="646"/>
        <end position="775"/>
    </location>
</feature>
<evidence type="ECO:0000256" key="7">
    <source>
        <dbReference type="SAM" id="MobiDB-lite"/>
    </source>
</evidence>
<dbReference type="PROSITE" id="PS50113">
    <property type="entry name" value="PAC"/>
    <property type="match status" value="2"/>
</dbReference>
<evidence type="ECO:0000256" key="3">
    <source>
        <dbReference type="ARBA" id="ARBA00022553"/>
    </source>
</evidence>
<dbReference type="CDD" id="cd17546">
    <property type="entry name" value="REC_hyHK_CKI1_RcsC-like"/>
    <property type="match status" value="1"/>
</dbReference>
<dbReference type="Pfam" id="PF08448">
    <property type="entry name" value="PAS_4"/>
    <property type="match status" value="1"/>
</dbReference>
<feature type="compositionally biased region" description="Low complexity" evidence="7">
    <location>
        <begin position="1441"/>
        <end position="1460"/>
    </location>
</feature>
<dbReference type="SUPFAM" id="SSF52172">
    <property type="entry name" value="CheY-like"/>
    <property type="match status" value="1"/>
</dbReference>